<dbReference type="Proteomes" id="UP000018817">
    <property type="component" value="Unassembled WGS sequence"/>
</dbReference>
<reference evidence="2" key="1">
    <citation type="submission" date="2011-12" db="EMBL/GenBank/DDBJ databases">
        <authorList>
            <consortium name="The Broad Institute Genome Sequencing Platform"/>
            <person name="Russ C."/>
            <person name="Tyler B."/>
            <person name="Panabieres F."/>
            <person name="Shan W."/>
            <person name="Tripathy S."/>
            <person name="Grunwald N."/>
            <person name="Machado M."/>
            <person name="Young S.K."/>
            <person name="Zeng Q."/>
            <person name="Gargeya S."/>
            <person name="Fitzgerald M."/>
            <person name="Haas B."/>
            <person name="Abouelleil A."/>
            <person name="Alvarado L."/>
            <person name="Arachchi H.M."/>
            <person name="Berlin A."/>
            <person name="Chapman S.B."/>
            <person name="Gearin G."/>
            <person name="Goldberg J."/>
            <person name="Griggs A."/>
            <person name="Gujja S."/>
            <person name="Hansen M."/>
            <person name="Heiman D."/>
            <person name="Howarth C."/>
            <person name="Larimer J."/>
            <person name="Lui A."/>
            <person name="MacDonald P.J.P."/>
            <person name="McCowen C."/>
            <person name="Montmayeur A."/>
            <person name="Murphy C."/>
            <person name="Neiman D."/>
            <person name="Pearson M."/>
            <person name="Priest M."/>
            <person name="Roberts A."/>
            <person name="Saif S."/>
            <person name="Shea T."/>
            <person name="Sisk P."/>
            <person name="Stolte C."/>
            <person name="Sykes S."/>
            <person name="Wortman J."/>
            <person name="Nusbaum C."/>
            <person name="Birren B."/>
        </authorList>
    </citation>
    <scope>NUCLEOTIDE SEQUENCE [LARGE SCALE GENOMIC DNA]</scope>
    <source>
        <strain evidence="2">INRA-310</strain>
    </source>
</reference>
<name>W2PCZ1_PHYN3</name>
<dbReference type="GeneID" id="20193327"/>
<dbReference type="VEuPathDB" id="FungiDB:PPTG_24728"/>
<dbReference type="RefSeq" id="XP_008916613.1">
    <property type="nucleotide sequence ID" value="XM_008918365.1"/>
</dbReference>
<protein>
    <submittedName>
        <fullName evidence="1">Uncharacterized protein</fullName>
    </submittedName>
</protein>
<sequence>MPSFQARMIMVKYILLQVFRHHQLRQPIVVAVVSSCAWAIEEQPAVIHFVVVRDFAASSRSASI</sequence>
<evidence type="ECO:0000313" key="2">
    <source>
        <dbReference type="Proteomes" id="UP000018817"/>
    </source>
</evidence>
<organism evidence="1 2">
    <name type="scientific">Phytophthora nicotianae (strain INRA-310)</name>
    <name type="common">Phytophthora parasitica</name>
    <dbReference type="NCBI Taxonomy" id="761204"/>
    <lineage>
        <taxon>Eukaryota</taxon>
        <taxon>Sar</taxon>
        <taxon>Stramenopiles</taxon>
        <taxon>Oomycota</taxon>
        <taxon>Peronosporomycetes</taxon>
        <taxon>Peronosporales</taxon>
        <taxon>Peronosporaceae</taxon>
        <taxon>Phytophthora</taxon>
    </lineage>
</organism>
<proteinExistence type="predicted"/>
<reference evidence="1 2" key="2">
    <citation type="submission" date="2013-11" db="EMBL/GenBank/DDBJ databases">
        <title>The Genome Sequence of Phytophthora parasitica INRA-310.</title>
        <authorList>
            <consortium name="The Broad Institute Genomics Platform"/>
            <person name="Russ C."/>
            <person name="Tyler B."/>
            <person name="Panabieres F."/>
            <person name="Shan W."/>
            <person name="Tripathy S."/>
            <person name="Grunwald N."/>
            <person name="Machado M."/>
            <person name="Johnson C.S."/>
            <person name="Arredondo F."/>
            <person name="Hong C."/>
            <person name="Coffey M."/>
            <person name="Young S.K."/>
            <person name="Zeng Q."/>
            <person name="Gargeya S."/>
            <person name="Fitzgerald M."/>
            <person name="Abouelleil A."/>
            <person name="Alvarado L."/>
            <person name="Chapman S.B."/>
            <person name="Gainer-Dewar J."/>
            <person name="Goldberg J."/>
            <person name="Griggs A."/>
            <person name="Gujja S."/>
            <person name="Hansen M."/>
            <person name="Howarth C."/>
            <person name="Imamovic A."/>
            <person name="Ireland A."/>
            <person name="Larimer J."/>
            <person name="McCowan C."/>
            <person name="Murphy C."/>
            <person name="Pearson M."/>
            <person name="Poon T.W."/>
            <person name="Priest M."/>
            <person name="Roberts A."/>
            <person name="Saif S."/>
            <person name="Shea T."/>
            <person name="Sykes S."/>
            <person name="Wortman J."/>
            <person name="Nusbaum C."/>
            <person name="Birren B."/>
        </authorList>
    </citation>
    <scope>NUCLEOTIDE SEQUENCE [LARGE SCALE GENOMIC DNA]</scope>
    <source>
        <strain evidence="1 2">INRA-310</strain>
    </source>
</reference>
<dbReference type="AlphaFoldDB" id="W2PCZ1"/>
<accession>W2PCZ1</accession>
<evidence type="ECO:0000313" key="1">
    <source>
        <dbReference type="EMBL" id="ETM98088.1"/>
    </source>
</evidence>
<gene>
    <name evidence="1" type="ORF">PPTG_24728</name>
</gene>
<dbReference type="EMBL" id="KI669751">
    <property type="protein sequence ID" value="ETM98088.1"/>
    <property type="molecule type" value="Genomic_DNA"/>
</dbReference>